<comment type="function">
    <text evidence="2 7">Hydrolysis of 6-phosphogluconolactone to 6-phosphogluconate.</text>
</comment>
<keyword evidence="7 9" id="KW-0378">Hydrolase</keyword>
<gene>
    <name evidence="7 9" type="primary">pgl</name>
    <name evidence="9" type="ORF">EET67_05410</name>
</gene>
<evidence type="ECO:0000259" key="8">
    <source>
        <dbReference type="Pfam" id="PF01182"/>
    </source>
</evidence>
<dbReference type="OrthoDB" id="9810967at2"/>
<evidence type="ECO:0000256" key="3">
    <source>
        <dbReference type="ARBA" id="ARBA00004961"/>
    </source>
</evidence>
<evidence type="ECO:0000256" key="6">
    <source>
        <dbReference type="ARBA" id="ARBA00020337"/>
    </source>
</evidence>
<dbReference type="GO" id="GO:0017057">
    <property type="term" value="F:6-phosphogluconolactonase activity"/>
    <property type="evidence" value="ECO:0007669"/>
    <property type="project" value="UniProtKB-UniRule"/>
</dbReference>
<proteinExistence type="inferred from homology"/>
<reference evidence="9 10" key="1">
    <citation type="submission" date="2018-11" db="EMBL/GenBank/DDBJ databases">
        <title>Pseudaminobacter arsenicus sp. nov., an arsenic-resistant bacterium isolated from arsenic-rich aquifers.</title>
        <authorList>
            <person name="Mu Y."/>
        </authorList>
    </citation>
    <scope>NUCLEOTIDE SEQUENCE [LARGE SCALE GENOMIC DNA]</scope>
    <source>
        <strain evidence="9 10">CB3</strain>
    </source>
</reference>
<comment type="caution">
    <text evidence="9">The sequence shown here is derived from an EMBL/GenBank/DDBJ whole genome shotgun (WGS) entry which is preliminary data.</text>
</comment>
<dbReference type="Gene3D" id="3.40.50.1360">
    <property type="match status" value="1"/>
</dbReference>
<dbReference type="CDD" id="cd01400">
    <property type="entry name" value="6PGL"/>
    <property type="match status" value="1"/>
</dbReference>
<organism evidence="9 10">
    <name type="scientific">Borborobacter arsenicus</name>
    <dbReference type="NCBI Taxonomy" id="1851146"/>
    <lineage>
        <taxon>Bacteria</taxon>
        <taxon>Pseudomonadati</taxon>
        <taxon>Pseudomonadota</taxon>
        <taxon>Alphaproteobacteria</taxon>
        <taxon>Hyphomicrobiales</taxon>
        <taxon>Phyllobacteriaceae</taxon>
        <taxon>Borborobacter</taxon>
    </lineage>
</organism>
<dbReference type="Proteomes" id="UP000281647">
    <property type="component" value="Unassembled WGS sequence"/>
</dbReference>
<dbReference type="PANTHER" id="PTHR11054:SF0">
    <property type="entry name" value="6-PHOSPHOGLUCONOLACTONASE"/>
    <property type="match status" value="1"/>
</dbReference>
<evidence type="ECO:0000256" key="2">
    <source>
        <dbReference type="ARBA" id="ARBA00002681"/>
    </source>
</evidence>
<dbReference type="NCBIfam" id="TIGR01198">
    <property type="entry name" value="pgl"/>
    <property type="match status" value="1"/>
</dbReference>
<evidence type="ECO:0000313" key="9">
    <source>
        <dbReference type="EMBL" id="RUM99073.1"/>
    </source>
</evidence>
<dbReference type="SUPFAM" id="SSF100950">
    <property type="entry name" value="NagB/RpiA/CoA transferase-like"/>
    <property type="match status" value="1"/>
</dbReference>
<evidence type="ECO:0000256" key="1">
    <source>
        <dbReference type="ARBA" id="ARBA00000832"/>
    </source>
</evidence>
<keyword evidence="10" id="KW-1185">Reference proteome</keyword>
<comment type="similarity">
    <text evidence="4 7">Belongs to the glucosamine/galactosamine-6-phosphate isomerase family. 6-phosphogluconolactonase subfamily.</text>
</comment>
<dbReference type="PANTHER" id="PTHR11054">
    <property type="entry name" value="6-PHOSPHOGLUCONOLACTONASE"/>
    <property type="match status" value="1"/>
</dbReference>
<dbReference type="EMBL" id="RKST01000003">
    <property type="protein sequence ID" value="RUM99073.1"/>
    <property type="molecule type" value="Genomic_DNA"/>
</dbReference>
<name>A0A432VAF8_9HYPH</name>
<dbReference type="GO" id="GO:0006098">
    <property type="term" value="P:pentose-phosphate shunt"/>
    <property type="evidence" value="ECO:0007669"/>
    <property type="project" value="UniProtKB-UniPathway"/>
</dbReference>
<dbReference type="InterPro" id="IPR039104">
    <property type="entry name" value="6PGL"/>
</dbReference>
<evidence type="ECO:0000256" key="5">
    <source>
        <dbReference type="ARBA" id="ARBA00013198"/>
    </source>
</evidence>
<dbReference type="Pfam" id="PF01182">
    <property type="entry name" value="Glucosamine_iso"/>
    <property type="match status" value="1"/>
</dbReference>
<evidence type="ECO:0000256" key="4">
    <source>
        <dbReference type="ARBA" id="ARBA00010662"/>
    </source>
</evidence>
<comment type="pathway">
    <text evidence="3 7">Carbohydrate degradation; pentose phosphate pathway; D-ribulose 5-phosphate from D-glucose 6-phosphate (oxidative stage): step 2/3.</text>
</comment>
<evidence type="ECO:0000313" key="10">
    <source>
        <dbReference type="Proteomes" id="UP000281647"/>
    </source>
</evidence>
<protein>
    <recommendedName>
        <fullName evidence="6 7">6-phosphogluconolactonase</fullName>
        <shortName evidence="7">6PGL</shortName>
        <ecNumber evidence="5 7">3.1.1.31</ecNumber>
    </recommendedName>
</protein>
<evidence type="ECO:0000256" key="7">
    <source>
        <dbReference type="RuleBase" id="RU365095"/>
    </source>
</evidence>
<dbReference type="UniPathway" id="UPA00115">
    <property type="reaction ID" value="UER00409"/>
</dbReference>
<dbReference type="InterPro" id="IPR037171">
    <property type="entry name" value="NagB/RpiA_transferase-like"/>
</dbReference>
<accession>A0A432VAF8</accession>
<sequence>MGVVQGDWHEFAASGELAAALAGRVAEVLREAIGKRGTATLAVSGGTTPGLFFRALSHERLDWAKVTMTLVDERFVEPTSPRSNAGLVAANLLQNEAAAARFVGLYHRADTVEEAARLADKEVARLLPLDAVVLGMGTDGHTASFFPDADTLPALLNPAAKANVLPAHTQSGIEPRLTLTLARIVEAGFVALHIEGQEKRAVLEAALGVQKHLPVRAVFDHAKTPIGIYWTP</sequence>
<dbReference type="GO" id="GO:0005975">
    <property type="term" value="P:carbohydrate metabolic process"/>
    <property type="evidence" value="ECO:0007669"/>
    <property type="project" value="UniProtKB-UniRule"/>
</dbReference>
<dbReference type="AlphaFoldDB" id="A0A432VAF8"/>
<dbReference type="RefSeq" id="WP_128624576.1">
    <property type="nucleotide sequence ID" value="NZ_ML133508.1"/>
</dbReference>
<feature type="domain" description="Glucosamine/galactosamine-6-phosphate isomerase" evidence="8">
    <location>
        <begin position="15"/>
        <end position="219"/>
    </location>
</feature>
<dbReference type="InterPro" id="IPR005900">
    <property type="entry name" value="6-phosphogluconolactonase_DevB"/>
</dbReference>
<dbReference type="EC" id="3.1.1.31" evidence="5 7"/>
<comment type="catalytic activity">
    <reaction evidence="1 7">
        <text>6-phospho-D-glucono-1,5-lactone + H2O = 6-phospho-D-gluconate + H(+)</text>
        <dbReference type="Rhea" id="RHEA:12556"/>
        <dbReference type="ChEBI" id="CHEBI:15377"/>
        <dbReference type="ChEBI" id="CHEBI:15378"/>
        <dbReference type="ChEBI" id="CHEBI:57955"/>
        <dbReference type="ChEBI" id="CHEBI:58759"/>
        <dbReference type="EC" id="3.1.1.31"/>
    </reaction>
</comment>
<dbReference type="InterPro" id="IPR006148">
    <property type="entry name" value="Glc/Gal-6P_isomerase"/>
</dbReference>